<evidence type="ECO:0000256" key="1">
    <source>
        <dbReference type="SAM" id="MobiDB-lite"/>
    </source>
</evidence>
<keyword evidence="2" id="KW-0812">Transmembrane</keyword>
<feature type="compositionally biased region" description="Pro residues" evidence="1">
    <location>
        <begin position="329"/>
        <end position="344"/>
    </location>
</feature>
<gene>
    <name evidence="3" type="ORF">K1Y72_17010</name>
</gene>
<keyword evidence="4" id="KW-1185">Reference proteome</keyword>
<feature type="transmembrane region" description="Helical" evidence="2">
    <location>
        <begin position="36"/>
        <end position="60"/>
    </location>
</feature>
<reference evidence="3 4" key="1">
    <citation type="submission" date="2021-07" db="EMBL/GenBank/DDBJ databases">
        <title>Actinomadura sp. PM05-2 isolated from lichen.</title>
        <authorList>
            <person name="Somphong A."/>
            <person name="Phongsopitanun W."/>
            <person name="Tanasupawat S."/>
            <person name="Peongsungnone V."/>
        </authorList>
    </citation>
    <scope>NUCLEOTIDE SEQUENCE [LARGE SCALE GENOMIC DNA]</scope>
    <source>
        <strain evidence="3 4">PM05-2</strain>
    </source>
</reference>
<proteinExistence type="predicted"/>
<evidence type="ECO:0000313" key="3">
    <source>
        <dbReference type="EMBL" id="MBW8484089.1"/>
    </source>
</evidence>
<feature type="region of interest" description="Disordered" evidence="1">
    <location>
        <begin position="297"/>
        <end position="380"/>
    </location>
</feature>
<organism evidence="3 4">
    <name type="scientific">Actinomadura parmotrematis</name>
    <dbReference type="NCBI Taxonomy" id="2864039"/>
    <lineage>
        <taxon>Bacteria</taxon>
        <taxon>Bacillati</taxon>
        <taxon>Actinomycetota</taxon>
        <taxon>Actinomycetes</taxon>
        <taxon>Streptosporangiales</taxon>
        <taxon>Thermomonosporaceae</taxon>
        <taxon>Actinomadura</taxon>
    </lineage>
</organism>
<feature type="transmembrane region" description="Helical" evidence="2">
    <location>
        <begin position="258"/>
        <end position="277"/>
    </location>
</feature>
<keyword evidence="2" id="KW-1133">Transmembrane helix</keyword>
<feature type="transmembrane region" description="Helical" evidence="2">
    <location>
        <begin position="133"/>
        <end position="153"/>
    </location>
</feature>
<feature type="transmembrane region" description="Helical" evidence="2">
    <location>
        <begin position="230"/>
        <end position="252"/>
    </location>
</feature>
<evidence type="ECO:0000313" key="4">
    <source>
        <dbReference type="Proteomes" id="UP000774570"/>
    </source>
</evidence>
<evidence type="ECO:0000256" key="2">
    <source>
        <dbReference type="SAM" id="Phobius"/>
    </source>
</evidence>
<accession>A0ABS7FWN3</accession>
<dbReference type="SUPFAM" id="SSF103481">
    <property type="entry name" value="Multidrug resistance efflux transporter EmrE"/>
    <property type="match status" value="1"/>
</dbReference>
<dbReference type="PANTHER" id="PTHR40761:SF1">
    <property type="entry name" value="CONSERVED INTEGRAL MEMBRANE ALANINE VALINE AND LEUCINE RICH PROTEIN-RELATED"/>
    <property type="match status" value="1"/>
</dbReference>
<name>A0ABS7FWN3_9ACTN</name>
<feature type="transmembrane region" description="Helical" evidence="2">
    <location>
        <begin position="206"/>
        <end position="223"/>
    </location>
</feature>
<feature type="transmembrane region" description="Helical" evidence="2">
    <location>
        <begin position="6"/>
        <end position="24"/>
    </location>
</feature>
<dbReference type="Proteomes" id="UP000774570">
    <property type="component" value="Unassembled WGS sequence"/>
</dbReference>
<dbReference type="EMBL" id="JAIBOA010000010">
    <property type="protein sequence ID" value="MBW8484089.1"/>
    <property type="molecule type" value="Genomic_DNA"/>
</dbReference>
<keyword evidence="2" id="KW-0472">Membrane</keyword>
<feature type="transmembrane region" description="Helical" evidence="2">
    <location>
        <begin position="72"/>
        <end position="94"/>
    </location>
</feature>
<sequence length="380" mass="40503">MNGIVAAFAATALYYLGFALFKIAADRMAPLRGNRILHMIWTILSSWVFLIALALVLGGLSLQILALAKLSLGVAVPIFMSGVLPLIVIAMVWFGDRLTAREWLSLALIGVAILLLAASIGHPPPIHAVDVPAWKLAVSLAPAVVVPLAVLVFEDHRPDGRHARPVTGIAYGLSSGFPVGTAELAIKGWADHGHLGLGILATAYPYITVLSAAIGFGIMVAAFQRCRVTIVAAVMTVSAKTYLLLMGTFLYGEQWPSGGLHGLLRLVALAVAVAAVLQFPRHRPLAQHEAYEPEAVAPAQDPFGGPAHRRPTSGLSPLDGGILAAPSQEPYPQPPQPPQQPPQRSPYAQDPLGQYRPPPHSRQQLPRQPIRGPQDPDERG</sequence>
<dbReference type="RefSeq" id="WP_220167325.1">
    <property type="nucleotide sequence ID" value="NZ_JAIBOA010000010.1"/>
</dbReference>
<dbReference type="Gene3D" id="1.10.3730.20">
    <property type="match status" value="1"/>
</dbReference>
<dbReference type="InterPro" id="IPR037185">
    <property type="entry name" value="EmrE-like"/>
</dbReference>
<feature type="transmembrane region" description="Helical" evidence="2">
    <location>
        <begin position="103"/>
        <end position="121"/>
    </location>
</feature>
<comment type="caution">
    <text evidence="3">The sequence shown here is derived from an EMBL/GenBank/DDBJ whole genome shotgun (WGS) entry which is preliminary data.</text>
</comment>
<dbReference type="PANTHER" id="PTHR40761">
    <property type="entry name" value="CONSERVED INTEGRAL MEMBRANE ALANINE VALINE AND LEUCINE RICH PROTEIN-RELATED"/>
    <property type="match status" value="1"/>
</dbReference>
<feature type="transmembrane region" description="Helical" evidence="2">
    <location>
        <begin position="165"/>
        <end position="186"/>
    </location>
</feature>
<protein>
    <submittedName>
        <fullName evidence="3">DMT family transporter</fullName>
    </submittedName>
</protein>